<protein>
    <submittedName>
        <fullName evidence="1">Uncharacterized protein</fullName>
    </submittedName>
</protein>
<name>A0ACB9H3L3_CICIN</name>
<dbReference type="EMBL" id="CM042009">
    <property type="protein sequence ID" value="KAI3789901.1"/>
    <property type="molecule type" value="Genomic_DNA"/>
</dbReference>
<evidence type="ECO:0000313" key="2">
    <source>
        <dbReference type="Proteomes" id="UP001055811"/>
    </source>
</evidence>
<dbReference type="Proteomes" id="UP001055811">
    <property type="component" value="Linkage Group LG01"/>
</dbReference>
<sequence>MYRYRNDKTKYELRAIRRRRWRRFLLLCFTKLWLWNSLLVVLIIRLLECSMDGSFPNKRLFDHSAVDRSDHPHLTPTSSTKRRHQHHHPLPSSPATPQSNNNNPFRNSLKLSSGETLFRILCPATKIGGVIGKGGAIIRQFREETGAKIRIDEYTHGSEERVIVIVASDSTHKNKDVGNYNNDDSNSEESGNSNSEESPAQKAMIRVFERILKVDEERSKMSKEESENLEDNSAEGSGGIPQGPVVCRLLAASHQIGCVLGRGGKIIEKIRQESGAQVRVLPKDQLPECAAPGDELIQMAGKFSAVKKALLLVSNCLQENPRADAPTSNRPTGMIPHGYGGEGFGNPNHHRMGMEEEVVFRLLCQFDKVGSLIGKGGSIRRAIQTETGASIKIADSVPESDERVVVVSARETLDQRHSPAQDAVLRVHGRLAEIGFESGAAIVARLLVHSRQIGCLWGKGGVIISEMRRVTGANIQIFPKEQVTKYGMPNDEVVQVVGSLQSVQDALFQITGRLRESVFPVKSYYPNHVGPPYQEMRPPPFRPRHDHHPFEAPPPYGNEGPGYGPYFDRVPYPYGHEGPGYGPPINRQSPPGRWSSQSGGNRYPGEVGESEGGSVSVEIMVPQSLLGCINGENKSNLGHIKQISGAQVAIHDSTDGGRVVLTGTSDETHAAQCLVHAFILSEQHLIP</sequence>
<reference evidence="1 2" key="2">
    <citation type="journal article" date="2022" name="Mol. Ecol. Resour.">
        <title>The genomes of chicory, endive, great burdock and yacon provide insights into Asteraceae paleo-polyploidization history and plant inulin production.</title>
        <authorList>
            <person name="Fan W."/>
            <person name="Wang S."/>
            <person name="Wang H."/>
            <person name="Wang A."/>
            <person name="Jiang F."/>
            <person name="Liu H."/>
            <person name="Zhao H."/>
            <person name="Xu D."/>
            <person name="Zhang Y."/>
        </authorList>
    </citation>
    <scope>NUCLEOTIDE SEQUENCE [LARGE SCALE GENOMIC DNA]</scope>
    <source>
        <strain evidence="2">cv. Punajuju</strain>
        <tissue evidence="1">Leaves</tissue>
    </source>
</reference>
<gene>
    <name evidence="1" type="ORF">L2E82_02707</name>
</gene>
<proteinExistence type="predicted"/>
<reference evidence="2" key="1">
    <citation type="journal article" date="2022" name="Mol. Ecol. Resour.">
        <title>The genomes of chicory, endive, great burdock and yacon provide insights into Asteraceae palaeo-polyploidization history and plant inulin production.</title>
        <authorList>
            <person name="Fan W."/>
            <person name="Wang S."/>
            <person name="Wang H."/>
            <person name="Wang A."/>
            <person name="Jiang F."/>
            <person name="Liu H."/>
            <person name="Zhao H."/>
            <person name="Xu D."/>
            <person name="Zhang Y."/>
        </authorList>
    </citation>
    <scope>NUCLEOTIDE SEQUENCE [LARGE SCALE GENOMIC DNA]</scope>
    <source>
        <strain evidence="2">cv. Punajuju</strain>
    </source>
</reference>
<keyword evidence="2" id="KW-1185">Reference proteome</keyword>
<evidence type="ECO:0000313" key="1">
    <source>
        <dbReference type="EMBL" id="KAI3789901.1"/>
    </source>
</evidence>
<organism evidence="1 2">
    <name type="scientific">Cichorium intybus</name>
    <name type="common">Chicory</name>
    <dbReference type="NCBI Taxonomy" id="13427"/>
    <lineage>
        <taxon>Eukaryota</taxon>
        <taxon>Viridiplantae</taxon>
        <taxon>Streptophyta</taxon>
        <taxon>Embryophyta</taxon>
        <taxon>Tracheophyta</taxon>
        <taxon>Spermatophyta</taxon>
        <taxon>Magnoliopsida</taxon>
        <taxon>eudicotyledons</taxon>
        <taxon>Gunneridae</taxon>
        <taxon>Pentapetalae</taxon>
        <taxon>asterids</taxon>
        <taxon>campanulids</taxon>
        <taxon>Asterales</taxon>
        <taxon>Asteraceae</taxon>
        <taxon>Cichorioideae</taxon>
        <taxon>Cichorieae</taxon>
        <taxon>Cichoriinae</taxon>
        <taxon>Cichorium</taxon>
    </lineage>
</organism>
<accession>A0ACB9H3L3</accession>
<comment type="caution">
    <text evidence="1">The sequence shown here is derived from an EMBL/GenBank/DDBJ whole genome shotgun (WGS) entry which is preliminary data.</text>
</comment>